<keyword evidence="1" id="KW-1133">Transmembrane helix</keyword>
<comment type="caution">
    <text evidence="2">The sequence shown here is derived from an EMBL/GenBank/DDBJ whole genome shotgun (WGS) entry which is preliminary data.</text>
</comment>
<reference evidence="2" key="2">
    <citation type="submission" date="2021-04" db="EMBL/GenBank/DDBJ databases">
        <authorList>
            <person name="Gilroy R."/>
        </authorList>
    </citation>
    <scope>NUCLEOTIDE SEQUENCE</scope>
    <source>
        <strain evidence="2">26628</strain>
    </source>
</reference>
<protein>
    <recommendedName>
        <fullName evidence="4">YcxB family protein</fullName>
    </recommendedName>
</protein>
<evidence type="ECO:0000313" key="3">
    <source>
        <dbReference type="Proteomes" id="UP000824249"/>
    </source>
</evidence>
<sequence>MVEFYGKVSDAVARLAERLRRRYYALWLAALALLCAVVAVAAGIQSGVRGFLVPLVAALLLAGVAAALYFLPVKKAKGELVLRVTADADKLTVVQYLPGREIRRTRPLGRVRRVYRTRYCYFVLFSDIGSAVVCERSLLKKGTFERWEALFGKKLKEKEPFGA</sequence>
<name>A0A9D1VTX2_9FIRM</name>
<keyword evidence="1" id="KW-0812">Transmembrane</keyword>
<keyword evidence="1" id="KW-0472">Membrane</keyword>
<feature type="transmembrane region" description="Helical" evidence="1">
    <location>
        <begin position="51"/>
        <end position="71"/>
    </location>
</feature>
<dbReference type="AlphaFoldDB" id="A0A9D1VTX2"/>
<gene>
    <name evidence="2" type="ORF">H9737_04375</name>
</gene>
<evidence type="ECO:0008006" key="4">
    <source>
        <dbReference type="Google" id="ProtNLM"/>
    </source>
</evidence>
<proteinExistence type="predicted"/>
<evidence type="ECO:0000313" key="2">
    <source>
        <dbReference type="EMBL" id="HIX46910.1"/>
    </source>
</evidence>
<dbReference type="Proteomes" id="UP000824249">
    <property type="component" value="Unassembled WGS sequence"/>
</dbReference>
<reference evidence="2" key="1">
    <citation type="journal article" date="2021" name="PeerJ">
        <title>Extensive microbial diversity within the chicken gut microbiome revealed by metagenomics and culture.</title>
        <authorList>
            <person name="Gilroy R."/>
            <person name="Ravi A."/>
            <person name="Getino M."/>
            <person name="Pursley I."/>
            <person name="Horton D.L."/>
            <person name="Alikhan N.F."/>
            <person name="Baker D."/>
            <person name="Gharbi K."/>
            <person name="Hall N."/>
            <person name="Watson M."/>
            <person name="Adriaenssens E.M."/>
            <person name="Foster-Nyarko E."/>
            <person name="Jarju S."/>
            <person name="Secka A."/>
            <person name="Antonio M."/>
            <person name="Oren A."/>
            <person name="Chaudhuri R.R."/>
            <person name="La Ragione R."/>
            <person name="Hildebrand F."/>
            <person name="Pallen M.J."/>
        </authorList>
    </citation>
    <scope>NUCLEOTIDE SEQUENCE</scope>
    <source>
        <strain evidence="2">26628</strain>
    </source>
</reference>
<organism evidence="2 3">
    <name type="scientific">Candidatus Borkfalkia faecigallinarum</name>
    <dbReference type="NCBI Taxonomy" id="2838509"/>
    <lineage>
        <taxon>Bacteria</taxon>
        <taxon>Bacillati</taxon>
        <taxon>Bacillota</taxon>
        <taxon>Clostridia</taxon>
        <taxon>Christensenellales</taxon>
        <taxon>Christensenellaceae</taxon>
        <taxon>Candidatus Borkfalkia</taxon>
    </lineage>
</organism>
<dbReference type="EMBL" id="DXFD01000063">
    <property type="protein sequence ID" value="HIX46910.1"/>
    <property type="molecule type" value="Genomic_DNA"/>
</dbReference>
<feature type="transmembrane region" description="Helical" evidence="1">
    <location>
        <begin position="24"/>
        <end position="45"/>
    </location>
</feature>
<evidence type="ECO:0000256" key="1">
    <source>
        <dbReference type="SAM" id="Phobius"/>
    </source>
</evidence>
<accession>A0A9D1VTX2</accession>